<evidence type="ECO:0000256" key="1">
    <source>
        <dbReference type="SAM" id="MobiDB-lite"/>
    </source>
</evidence>
<feature type="transmembrane region" description="Helical" evidence="2">
    <location>
        <begin position="6"/>
        <end position="30"/>
    </location>
</feature>
<accession>A0A3G8FK31</accession>
<dbReference type="Proteomes" id="UP000268651">
    <property type="component" value="Segment"/>
</dbReference>
<evidence type="ECO:0000313" key="3">
    <source>
        <dbReference type="EMBL" id="AZF95157.1"/>
    </source>
</evidence>
<feature type="compositionally biased region" description="Polar residues" evidence="1">
    <location>
        <begin position="70"/>
        <end position="81"/>
    </location>
</feature>
<proteinExistence type="predicted"/>
<dbReference type="KEGG" id="vg:60335169"/>
<protein>
    <submittedName>
        <fullName evidence="3">Uncharacterized protein</fullName>
    </submittedName>
</protein>
<evidence type="ECO:0000313" key="4">
    <source>
        <dbReference type="Proteomes" id="UP000268651"/>
    </source>
</evidence>
<gene>
    <name evidence="3" type="primary">91</name>
    <name evidence="3" type="ORF">ZERG_91</name>
</gene>
<organism evidence="3 4">
    <name type="scientific">Mycobacterium phage Zerg</name>
    <dbReference type="NCBI Taxonomy" id="2488980"/>
    <lineage>
        <taxon>Viruses</taxon>
        <taxon>Duplodnaviria</taxon>
        <taxon>Heunggongvirae</taxon>
        <taxon>Uroviricota</taxon>
        <taxon>Caudoviricetes</taxon>
        <taxon>Gracegardnervirinae</taxon>
        <taxon>Cheoctovirus</taxon>
        <taxon>Cheoctovirus zerg</taxon>
    </lineage>
</organism>
<sequence length="89" mass="10413">MTDLLAAAFVVVAILLLVVWIGPHIALWILNRVIARYNRIITNHNRRQRENRRRLAEACDELLRYRRQQNGDVGSVVQSEPNEARRPEK</sequence>
<keyword evidence="4" id="KW-1185">Reference proteome</keyword>
<keyword evidence="2" id="KW-0472">Membrane</keyword>
<evidence type="ECO:0000256" key="2">
    <source>
        <dbReference type="SAM" id="Phobius"/>
    </source>
</evidence>
<keyword evidence="2" id="KW-0812">Transmembrane</keyword>
<feature type="region of interest" description="Disordered" evidence="1">
    <location>
        <begin position="70"/>
        <end position="89"/>
    </location>
</feature>
<dbReference type="EMBL" id="MK112556">
    <property type="protein sequence ID" value="AZF95157.1"/>
    <property type="molecule type" value="Genomic_DNA"/>
</dbReference>
<keyword evidence="2" id="KW-1133">Transmembrane helix</keyword>
<name>A0A3G8FK31_9CAUD</name>
<reference evidence="3 4" key="1">
    <citation type="submission" date="2018-10" db="EMBL/GenBank/DDBJ databases">
        <authorList>
            <person name="Foster K.J."/>
            <person name="Bartholomay K.L."/>
            <person name="Lowery A.C."/>
            <person name="Guild N.A."/>
            <person name="Fillman C.L."/>
            <person name="Ball S.L."/>
            <person name="Garlena R.A."/>
            <person name="Russell D.A."/>
            <person name="Pope W.H."/>
            <person name="Jacobs-Sera D."/>
            <person name="Hatfull G.F."/>
        </authorList>
    </citation>
    <scope>NUCLEOTIDE SEQUENCE [LARGE SCALE GENOMIC DNA]</scope>
</reference>
<dbReference type="RefSeq" id="YP_009963588.1">
    <property type="nucleotide sequence ID" value="NC_051720.1"/>
</dbReference>
<dbReference type="GeneID" id="60335169"/>